<evidence type="ECO:0000313" key="1">
    <source>
        <dbReference type="EMBL" id="RVT47004.1"/>
    </source>
</evidence>
<sequence>MPEFRTRPLHREVLIEELSAFCGIFAEAGITGASLSFGWDSELEIEEMWQPYEAPLKSITERVEQAEQDGIVRIGAADIFIHVGSVQLLLCHEGDLHLTGEGPVVAKLVARWHEQGLEPVQVENSSFVWPVTPGEGGRSEA</sequence>
<dbReference type="AlphaFoldDB" id="A0A437JKD2"/>
<protein>
    <submittedName>
        <fullName evidence="1">Uncharacterized protein</fullName>
    </submittedName>
</protein>
<evidence type="ECO:0000313" key="2">
    <source>
        <dbReference type="Proteomes" id="UP000288178"/>
    </source>
</evidence>
<dbReference type="RefSeq" id="WP_128201705.1">
    <property type="nucleotide sequence ID" value="NZ_SACT01000025.1"/>
</dbReference>
<keyword evidence="2" id="KW-1185">Reference proteome</keyword>
<dbReference type="Proteomes" id="UP000288178">
    <property type="component" value="Unassembled WGS sequence"/>
</dbReference>
<dbReference type="OrthoDB" id="71416at2"/>
<gene>
    <name evidence="1" type="ORF">ENE75_24470</name>
</gene>
<reference evidence="1 2" key="1">
    <citation type="submission" date="2019-01" db="EMBL/GenBank/DDBJ databases">
        <authorList>
            <person name="Chen W.-M."/>
        </authorList>
    </citation>
    <scope>NUCLEOTIDE SEQUENCE [LARGE SCALE GENOMIC DNA]</scope>
    <source>
        <strain evidence="1 2">ICH-3</strain>
    </source>
</reference>
<organism evidence="1 2">
    <name type="scientific">Rubrivivax albus</name>
    <dbReference type="NCBI Taxonomy" id="2499835"/>
    <lineage>
        <taxon>Bacteria</taxon>
        <taxon>Pseudomonadati</taxon>
        <taxon>Pseudomonadota</taxon>
        <taxon>Betaproteobacteria</taxon>
        <taxon>Burkholderiales</taxon>
        <taxon>Sphaerotilaceae</taxon>
        <taxon>Rubrivivax</taxon>
    </lineage>
</organism>
<comment type="caution">
    <text evidence="1">The sequence shown here is derived from an EMBL/GenBank/DDBJ whole genome shotgun (WGS) entry which is preliminary data.</text>
</comment>
<accession>A0A437JKD2</accession>
<dbReference type="EMBL" id="SACT01000025">
    <property type="protein sequence ID" value="RVT47004.1"/>
    <property type="molecule type" value="Genomic_DNA"/>
</dbReference>
<proteinExistence type="predicted"/>
<name>A0A437JKD2_9BURK</name>